<sequence length="319" mass="36149">MLKQQPLTFREDRTFTITQFTDLHWIDGRTEDQQTLRLMEEVLDAEQPDLVVFTGDIIYTGPVADGEHHCEEPLQAFRDAMQAVEDRKIPWAVVFGNHDTESLITRDELMSSVLTYPYTLTQPGPENISGVGNYTLSLQGSDGQTKANLIFLDSGAYSPVPHIEGYDWIRSDQINWYKEESRKLQASASGQPIPALAFFHIPIPEYQQLWDTTTCYGNMFEASISSPRVNSGLFTAMLEMGDVIGTFVGHDHVNDYWGDLHGIRLCFGRATGYNTYGKEGFHRGARMIRLREGERAFETWLRLADGTVIHNQPEHAPTL</sequence>
<dbReference type="AlphaFoldDB" id="A0A1C0ZTH2"/>
<dbReference type="Proteomes" id="UP000093309">
    <property type="component" value="Unassembled WGS sequence"/>
</dbReference>
<dbReference type="PIRSF" id="PIRSF030250">
    <property type="entry name" value="Ptase_At2g46880"/>
    <property type="match status" value="1"/>
</dbReference>
<gene>
    <name evidence="2" type="ORF">A8709_06700</name>
</gene>
<organism evidence="2 3">
    <name type="scientific">Paenibacillus pectinilyticus</name>
    <dbReference type="NCBI Taxonomy" id="512399"/>
    <lineage>
        <taxon>Bacteria</taxon>
        <taxon>Bacillati</taxon>
        <taxon>Bacillota</taxon>
        <taxon>Bacilli</taxon>
        <taxon>Bacillales</taxon>
        <taxon>Paenibacillaceae</taxon>
        <taxon>Paenibacillus</taxon>
    </lineage>
</organism>
<dbReference type="OrthoDB" id="9816081at2"/>
<dbReference type="CDD" id="cd07383">
    <property type="entry name" value="MPP_Dcr2"/>
    <property type="match status" value="1"/>
</dbReference>
<dbReference type="RefSeq" id="WP_065858318.1">
    <property type="nucleotide sequence ID" value="NZ_LYPC01000028.1"/>
</dbReference>
<dbReference type="Gene3D" id="3.60.21.10">
    <property type="match status" value="1"/>
</dbReference>
<protein>
    <submittedName>
        <fullName evidence="2">Metallophosphoesterase</fullName>
    </submittedName>
</protein>
<feature type="domain" description="Calcineurin-like phosphoesterase" evidence="1">
    <location>
        <begin position="16"/>
        <end position="253"/>
    </location>
</feature>
<dbReference type="Pfam" id="PF00149">
    <property type="entry name" value="Metallophos"/>
    <property type="match status" value="1"/>
</dbReference>
<name>A0A1C0ZTH2_9BACL</name>
<evidence type="ECO:0000259" key="1">
    <source>
        <dbReference type="Pfam" id="PF00149"/>
    </source>
</evidence>
<proteinExistence type="predicted"/>
<dbReference type="GO" id="GO:0005737">
    <property type="term" value="C:cytoplasm"/>
    <property type="evidence" value="ECO:0007669"/>
    <property type="project" value="TreeGrafter"/>
</dbReference>
<dbReference type="STRING" id="512399.A8709_06700"/>
<dbReference type="PANTHER" id="PTHR32440:SF0">
    <property type="entry name" value="PHOSPHATASE DCR2-RELATED"/>
    <property type="match status" value="1"/>
</dbReference>
<dbReference type="GO" id="GO:0016788">
    <property type="term" value="F:hydrolase activity, acting on ester bonds"/>
    <property type="evidence" value="ECO:0007669"/>
    <property type="project" value="TreeGrafter"/>
</dbReference>
<keyword evidence="3" id="KW-1185">Reference proteome</keyword>
<evidence type="ECO:0000313" key="2">
    <source>
        <dbReference type="EMBL" id="OCT11357.1"/>
    </source>
</evidence>
<dbReference type="InterPro" id="IPR029052">
    <property type="entry name" value="Metallo-depent_PP-like"/>
</dbReference>
<dbReference type="InterPro" id="IPR004843">
    <property type="entry name" value="Calcineurin-like_PHP"/>
</dbReference>
<reference evidence="3" key="1">
    <citation type="submission" date="2016-05" db="EMBL/GenBank/DDBJ databases">
        <title>Paenibacillus oryzae. sp. nov., isolated from the rice root.</title>
        <authorList>
            <person name="Zhang J."/>
            <person name="Zhang X."/>
        </authorList>
    </citation>
    <scope>NUCLEOTIDE SEQUENCE [LARGE SCALE GENOMIC DNA]</scope>
    <source>
        <strain evidence="3">KCTC13222</strain>
    </source>
</reference>
<dbReference type="InterPro" id="IPR011230">
    <property type="entry name" value="PAP14/16/28/29"/>
</dbReference>
<comment type="caution">
    <text evidence="2">The sequence shown here is derived from an EMBL/GenBank/DDBJ whole genome shotgun (WGS) entry which is preliminary data.</text>
</comment>
<dbReference type="EMBL" id="LYPC01000028">
    <property type="protein sequence ID" value="OCT11357.1"/>
    <property type="molecule type" value="Genomic_DNA"/>
</dbReference>
<accession>A0A1C0ZTH2</accession>
<dbReference type="SUPFAM" id="SSF56300">
    <property type="entry name" value="Metallo-dependent phosphatases"/>
    <property type="match status" value="1"/>
</dbReference>
<dbReference type="PANTHER" id="PTHR32440">
    <property type="entry name" value="PHOSPHATASE DCR2-RELATED-RELATED"/>
    <property type="match status" value="1"/>
</dbReference>
<evidence type="ECO:0000313" key="3">
    <source>
        <dbReference type="Proteomes" id="UP000093309"/>
    </source>
</evidence>